<keyword evidence="1" id="KW-0472">Membrane</keyword>
<organism evidence="2 3">
    <name type="scientific">Paenibacillus oryzisoli</name>
    <dbReference type="NCBI Taxonomy" id="1850517"/>
    <lineage>
        <taxon>Bacteria</taxon>
        <taxon>Bacillati</taxon>
        <taxon>Bacillota</taxon>
        <taxon>Bacilli</taxon>
        <taxon>Bacillales</taxon>
        <taxon>Paenibacillaceae</taxon>
        <taxon>Paenibacillus</taxon>
    </lineage>
</organism>
<dbReference type="AlphaFoldDB" id="A0A198ARS9"/>
<keyword evidence="1" id="KW-0812">Transmembrane</keyword>
<dbReference type="EMBL" id="LYPB01000034">
    <property type="protein sequence ID" value="OAS23992.1"/>
    <property type="molecule type" value="Genomic_DNA"/>
</dbReference>
<keyword evidence="1" id="KW-1133">Transmembrane helix</keyword>
<dbReference type="OrthoDB" id="9809840at2"/>
<feature type="transmembrane region" description="Helical" evidence="1">
    <location>
        <begin position="59"/>
        <end position="80"/>
    </location>
</feature>
<reference evidence="2 3" key="1">
    <citation type="submission" date="2016-05" db="EMBL/GenBank/DDBJ databases">
        <title>Paenibacillus sp. 1ZS3-15 nov., isolated from the rhizosphere soil.</title>
        <authorList>
            <person name="Zhang X.X."/>
            <person name="Zhang J."/>
        </authorList>
    </citation>
    <scope>NUCLEOTIDE SEQUENCE [LARGE SCALE GENOMIC DNA]</scope>
    <source>
        <strain evidence="2 3">1ZS3-15</strain>
    </source>
</reference>
<dbReference type="GO" id="GO:0005737">
    <property type="term" value="C:cytoplasm"/>
    <property type="evidence" value="ECO:0007669"/>
    <property type="project" value="TreeGrafter"/>
</dbReference>
<evidence type="ECO:0000256" key="1">
    <source>
        <dbReference type="SAM" id="Phobius"/>
    </source>
</evidence>
<dbReference type="PANTHER" id="PTHR34179:SF1">
    <property type="entry name" value="TUMOR PROTEIN P53-INDUCIBLE PROTEIN 13"/>
    <property type="match status" value="1"/>
</dbReference>
<sequence>MDDSMTQKGIEMMTILLYIGLALFIAAIVGYVLAARINKDNTSRLKKAEKQALKKKHKTWQLISHALLIIALGSIGTSLIQSSAGKYSLDKLNSEANIQVTTDKDYGRDHKDGTLMYEMKIPTSGTHSPHDLKFGFYKERPGYEMLVHNLEHGDIIIHYHPDAPKELTDRLEYLTHFRTAGAGVLAVPNPDVPADQEVVVTAWTKTMNLAKFDEASVGTFIHDYINKGPEQIPANIRLGGGTM</sequence>
<dbReference type="InterPro" id="IPR021454">
    <property type="entry name" value="DUF3105"/>
</dbReference>
<accession>A0A198ARS9</accession>
<dbReference type="Pfam" id="PF11303">
    <property type="entry name" value="DUF3105"/>
    <property type="match status" value="1"/>
</dbReference>
<keyword evidence="3" id="KW-1185">Reference proteome</keyword>
<evidence type="ECO:0000313" key="3">
    <source>
        <dbReference type="Proteomes" id="UP000078454"/>
    </source>
</evidence>
<comment type="caution">
    <text evidence="2">The sequence shown here is derived from an EMBL/GenBank/DDBJ whole genome shotgun (WGS) entry which is preliminary data.</text>
</comment>
<dbReference type="Proteomes" id="UP000078454">
    <property type="component" value="Unassembled WGS sequence"/>
</dbReference>
<evidence type="ECO:0000313" key="2">
    <source>
        <dbReference type="EMBL" id="OAS23992.1"/>
    </source>
</evidence>
<gene>
    <name evidence="2" type="ORF">A8708_14785</name>
</gene>
<protein>
    <recommendedName>
        <fullName evidence="4">DUF3105 domain-containing protein</fullName>
    </recommendedName>
</protein>
<proteinExistence type="predicted"/>
<dbReference type="PANTHER" id="PTHR34179">
    <property type="entry name" value="TUMOR PROTEIN P53-INDUCIBLE PROTEIN 13"/>
    <property type="match status" value="1"/>
</dbReference>
<name>A0A198ARS9_9BACL</name>
<evidence type="ECO:0008006" key="4">
    <source>
        <dbReference type="Google" id="ProtNLM"/>
    </source>
</evidence>
<feature type="transmembrane region" description="Helical" evidence="1">
    <location>
        <begin position="15"/>
        <end position="38"/>
    </location>
</feature>